<feature type="chain" id="PRO_5004876071" description="Lipoprotein" evidence="1">
    <location>
        <begin position="20"/>
        <end position="329"/>
    </location>
</feature>
<organism evidence="2 3">
    <name type="scientific">Spiroplasma sabaudiense Ar-1343</name>
    <dbReference type="NCBI Taxonomy" id="1276257"/>
    <lineage>
        <taxon>Bacteria</taxon>
        <taxon>Bacillati</taxon>
        <taxon>Mycoplasmatota</taxon>
        <taxon>Mollicutes</taxon>
        <taxon>Entomoplasmatales</taxon>
        <taxon>Spiroplasmataceae</taxon>
        <taxon>Spiroplasma</taxon>
    </lineage>
</organism>
<proteinExistence type="predicted"/>
<protein>
    <recommendedName>
        <fullName evidence="4">Lipoprotein</fullName>
    </recommendedName>
</protein>
<dbReference type="PROSITE" id="PS51257">
    <property type="entry name" value="PROKAR_LIPOPROTEIN"/>
    <property type="match status" value="1"/>
</dbReference>
<dbReference type="RefSeq" id="WP_025251007.1">
    <property type="nucleotide sequence ID" value="NZ_CP006934.1"/>
</dbReference>
<sequence length="329" mass="35854">MKKLLAILGVLGISTSSVGAVVACENKKEKEDDKITSGDLSDPKVVSVTNIVVDRGFSKEELMNQDLVHDNKKVTEQAVVDGLNLSNNTAIALSDVEITFLNSDKILATVTAVEGSKFTGTVDVQLNKDVNIDDIIKVTNIGNVYIDKKVWNPEDVGQLIVNATMLMEFIGTKNPVLEQLADQIFKLTIAIFSGKNPIIISQDTITLDFSVVDEGVFLTSKVTINFKYNDDTRLTIKEAIKTTDLGQISNNEKDTILKKVYALNKENMPNISESVFIENAILNKDAEKPGTATIEFVAGTALFKGHDATALALLGMELEDIQVEVQFAV</sequence>
<dbReference type="EMBL" id="CP006934">
    <property type="protein sequence ID" value="AHI53866.1"/>
    <property type="molecule type" value="Genomic_DNA"/>
</dbReference>
<dbReference type="NCBIfam" id="NF038029">
    <property type="entry name" value="LP_plasma"/>
    <property type="match status" value="1"/>
</dbReference>
<dbReference type="NCBIfam" id="NF045726">
    <property type="entry name" value="XXplasma_LP"/>
    <property type="match status" value="1"/>
</dbReference>
<dbReference type="AlphaFoldDB" id="W6AA37"/>
<dbReference type="OrthoDB" id="387663at2"/>
<keyword evidence="1" id="KW-0732">Signal</keyword>
<keyword evidence="3" id="KW-1185">Reference proteome</keyword>
<gene>
    <name evidence="2" type="ORF">SSABA_v1c04590</name>
</gene>
<evidence type="ECO:0008006" key="4">
    <source>
        <dbReference type="Google" id="ProtNLM"/>
    </source>
</evidence>
<evidence type="ECO:0000313" key="2">
    <source>
        <dbReference type="EMBL" id="AHI53866.1"/>
    </source>
</evidence>
<dbReference type="STRING" id="1276257.SSABA_v1c04590"/>
<dbReference type="Proteomes" id="UP000019265">
    <property type="component" value="Chromosome"/>
</dbReference>
<evidence type="ECO:0000313" key="3">
    <source>
        <dbReference type="Proteomes" id="UP000019265"/>
    </source>
</evidence>
<feature type="signal peptide" evidence="1">
    <location>
        <begin position="1"/>
        <end position="19"/>
    </location>
</feature>
<dbReference type="PATRIC" id="fig|1276257.3.peg.470"/>
<accession>W6AA37</accession>
<evidence type="ECO:0000256" key="1">
    <source>
        <dbReference type="SAM" id="SignalP"/>
    </source>
</evidence>
<reference evidence="2 3" key="1">
    <citation type="journal article" date="2014" name="Genome Biol. Evol.">
        <title>Molecular evolution of the substrate utilization strategies and putative virulence factors in mosquito-associated Spiroplasma species.</title>
        <authorList>
            <person name="Chang T.H."/>
            <person name="Lo W.S."/>
            <person name="Ku C."/>
            <person name="Chen L.L."/>
            <person name="Kuo C.H."/>
        </authorList>
    </citation>
    <scope>NUCLEOTIDE SEQUENCE [LARGE SCALE GENOMIC DNA]</scope>
    <source>
        <strain evidence="2">Ar-1343</strain>
    </source>
</reference>
<dbReference type="HOGENOM" id="CLU_844427_0_0_14"/>
<dbReference type="KEGG" id="ssab:SSABA_v1c04590"/>
<name>W6AA37_9MOLU</name>
<dbReference type="InterPro" id="IPR054816">
    <property type="entry name" value="Lipoprotein_mollicutes-type_CS"/>
</dbReference>